<sequence>MNAMFVRSDTIALPLSPPSLLLTPTSLYRPHQRRLNYVFIYRTGLSCLVIMSPTSLSHRCDATDEC</sequence>
<dbReference type="AlphaFoldDB" id="A0A5B7JIS1"/>
<keyword evidence="2" id="KW-1185">Reference proteome</keyword>
<protein>
    <submittedName>
        <fullName evidence="1">Uncharacterized protein</fullName>
    </submittedName>
</protein>
<reference evidence="1 2" key="1">
    <citation type="submission" date="2019-05" db="EMBL/GenBank/DDBJ databases">
        <title>Another draft genome of Portunus trituberculatus and its Hox gene families provides insights of decapod evolution.</title>
        <authorList>
            <person name="Jeong J.-H."/>
            <person name="Song I."/>
            <person name="Kim S."/>
            <person name="Choi T."/>
            <person name="Kim D."/>
            <person name="Ryu S."/>
            <person name="Kim W."/>
        </authorList>
    </citation>
    <scope>NUCLEOTIDE SEQUENCE [LARGE SCALE GENOMIC DNA]</scope>
    <source>
        <tissue evidence="1">Muscle</tissue>
    </source>
</reference>
<evidence type="ECO:0000313" key="1">
    <source>
        <dbReference type="EMBL" id="MPC96620.1"/>
    </source>
</evidence>
<evidence type="ECO:0000313" key="2">
    <source>
        <dbReference type="Proteomes" id="UP000324222"/>
    </source>
</evidence>
<dbReference type="Proteomes" id="UP000324222">
    <property type="component" value="Unassembled WGS sequence"/>
</dbReference>
<organism evidence="1 2">
    <name type="scientific">Portunus trituberculatus</name>
    <name type="common">Swimming crab</name>
    <name type="synonym">Neptunus trituberculatus</name>
    <dbReference type="NCBI Taxonomy" id="210409"/>
    <lineage>
        <taxon>Eukaryota</taxon>
        <taxon>Metazoa</taxon>
        <taxon>Ecdysozoa</taxon>
        <taxon>Arthropoda</taxon>
        <taxon>Crustacea</taxon>
        <taxon>Multicrustacea</taxon>
        <taxon>Malacostraca</taxon>
        <taxon>Eumalacostraca</taxon>
        <taxon>Eucarida</taxon>
        <taxon>Decapoda</taxon>
        <taxon>Pleocyemata</taxon>
        <taxon>Brachyura</taxon>
        <taxon>Eubrachyura</taxon>
        <taxon>Portunoidea</taxon>
        <taxon>Portunidae</taxon>
        <taxon>Portuninae</taxon>
        <taxon>Portunus</taxon>
    </lineage>
</organism>
<name>A0A5B7JIS1_PORTR</name>
<gene>
    <name evidence="1" type="ORF">E2C01_091889</name>
</gene>
<comment type="caution">
    <text evidence="1">The sequence shown here is derived from an EMBL/GenBank/DDBJ whole genome shotgun (WGS) entry which is preliminary data.</text>
</comment>
<dbReference type="EMBL" id="VSRR010106737">
    <property type="protein sequence ID" value="MPC96620.1"/>
    <property type="molecule type" value="Genomic_DNA"/>
</dbReference>
<accession>A0A5B7JIS1</accession>
<proteinExistence type="predicted"/>